<evidence type="ECO:0000256" key="4">
    <source>
        <dbReference type="ARBA" id="ARBA00023315"/>
    </source>
</evidence>
<evidence type="ECO:0000313" key="6">
    <source>
        <dbReference type="Proteomes" id="UP000199473"/>
    </source>
</evidence>
<dbReference type="InterPro" id="IPR001451">
    <property type="entry name" value="Hexapep"/>
</dbReference>
<dbReference type="PANTHER" id="PTHR43300:SF11">
    <property type="entry name" value="ACETYLTRANSFERASE RV3034C-RELATED"/>
    <property type="match status" value="1"/>
</dbReference>
<accession>A0A1I4E3P1</accession>
<dbReference type="STRING" id="1123062.SAMN02745775_1144"/>
<organism evidence="5 6">
    <name type="scientific">Falsiroseomonas stagni DSM 19981</name>
    <dbReference type="NCBI Taxonomy" id="1123062"/>
    <lineage>
        <taxon>Bacteria</taxon>
        <taxon>Pseudomonadati</taxon>
        <taxon>Pseudomonadota</taxon>
        <taxon>Alphaproteobacteria</taxon>
        <taxon>Acetobacterales</taxon>
        <taxon>Roseomonadaceae</taxon>
        <taxon>Falsiroseomonas</taxon>
    </lineage>
</organism>
<protein>
    <submittedName>
        <fullName evidence="5">Virginiamycin A acetyltransferase</fullName>
    </submittedName>
</protein>
<dbReference type="InterPro" id="IPR018357">
    <property type="entry name" value="Hexapep_transf_CS"/>
</dbReference>
<evidence type="ECO:0000256" key="3">
    <source>
        <dbReference type="ARBA" id="ARBA00022737"/>
    </source>
</evidence>
<sequence>MTRSKAEAEALPDPDAIHPIPNKPRIVFLKPLLDSLAEIRNVEVGAFTYYDDPLHARDFFRRNLLYNFGASGARLRIGRFGAIATAARFMFPDAMHAMEGPSTYPFGILGGGFLGALPFADYPFKPGRDTVVGHDVWVGMEALVMPGVRIGHGAVIGARAVVASDVPDYAVVAGNPARVVRRRYTEEEAARLVAIGWWDWPVARIARAIPLLVKGGVAALEDFAARQP</sequence>
<dbReference type="SUPFAM" id="SSF51161">
    <property type="entry name" value="Trimeric LpxA-like enzymes"/>
    <property type="match status" value="1"/>
</dbReference>
<comment type="similarity">
    <text evidence="1">Belongs to the transferase hexapeptide repeat family.</text>
</comment>
<keyword evidence="4" id="KW-0012">Acyltransferase</keyword>
<dbReference type="PANTHER" id="PTHR43300">
    <property type="entry name" value="ACETYLTRANSFERASE"/>
    <property type="match status" value="1"/>
</dbReference>
<dbReference type="EMBL" id="FOSQ01000014">
    <property type="protein sequence ID" value="SFL00434.1"/>
    <property type="molecule type" value="Genomic_DNA"/>
</dbReference>
<dbReference type="AlphaFoldDB" id="A0A1I4E3P1"/>
<keyword evidence="6" id="KW-1185">Reference proteome</keyword>
<dbReference type="RefSeq" id="WP_092962585.1">
    <property type="nucleotide sequence ID" value="NZ_FOSQ01000014.1"/>
</dbReference>
<evidence type="ECO:0000256" key="1">
    <source>
        <dbReference type="ARBA" id="ARBA00007274"/>
    </source>
</evidence>
<keyword evidence="3" id="KW-0677">Repeat</keyword>
<dbReference type="PROSITE" id="PS00101">
    <property type="entry name" value="HEXAPEP_TRANSFERASES"/>
    <property type="match status" value="1"/>
</dbReference>
<dbReference type="InterPro" id="IPR050179">
    <property type="entry name" value="Trans_hexapeptide_repeat"/>
</dbReference>
<proteinExistence type="inferred from homology"/>
<dbReference type="GO" id="GO:0016746">
    <property type="term" value="F:acyltransferase activity"/>
    <property type="evidence" value="ECO:0007669"/>
    <property type="project" value="UniProtKB-KW"/>
</dbReference>
<dbReference type="Proteomes" id="UP000199473">
    <property type="component" value="Unassembled WGS sequence"/>
</dbReference>
<reference evidence="5 6" key="1">
    <citation type="submission" date="2016-10" db="EMBL/GenBank/DDBJ databases">
        <authorList>
            <person name="de Groot N.N."/>
        </authorList>
    </citation>
    <scope>NUCLEOTIDE SEQUENCE [LARGE SCALE GENOMIC DNA]</scope>
    <source>
        <strain evidence="5 6">DSM 19981</strain>
    </source>
</reference>
<evidence type="ECO:0000313" key="5">
    <source>
        <dbReference type="EMBL" id="SFL00434.1"/>
    </source>
</evidence>
<evidence type="ECO:0000256" key="2">
    <source>
        <dbReference type="ARBA" id="ARBA00022679"/>
    </source>
</evidence>
<dbReference type="OrthoDB" id="9815592at2"/>
<gene>
    <name evidence="5" type="ORF">SAMN02745775_1144</name>
</gene>
<name>A0A1I4E3P1_9PROT</name>
<dbReference type="Gene3D" id="2.160.10.10">
    <property type="entry name" value="Hexapeptide repeat proteins"/>
    <property type="match status" value="1"/>
</dbReference>
<dbReference type="InterPro" id="IPR011004">
    <property type="entry name" value="Trimer_LpxA-like_sf"/>
</dbReference>
<dbReference type="Pfam" id="PF00132">
    <property type="entry name" value="Hexapep"/>
    <property type="match status" value="1"/>
</dbReference>
<keyword evidence="2 5" id="KW-0808">Transferase</keyword>
<dbReference type="CDD" id="cd03349">
    <property type="entry name" value="LbH_XAT"/>
    <property type="match status" value="1"/>
</dbReference>